<protein>
    <submittedName>
        <fullName evidence="4">Ovule protein</fullName>
    </submittedName>
</protein>
<keyword evidence="1" id="KW-0472">Membrane</keyword>
<keyword evidence="1" id="KW-0812">Transmembrane</keyword>
<reference evidence="2 3" key="2">
    <citation type="submission" date="2018-11" db="EMBL/GenBank/DDBJ databases">
        <authorList>
            <consortium name="Pathogen Informatics"/>
        </authorList>
    </citation>
    <scope>NUCLEOTIDE SEQUENCE [LARGE SCALE GENOMIC DNA]</scope>
</reference>
<proteinExistence type="predicted"/>
<evidence type="ECO:0000313" key="2">
    <source>
        <dbReference type="EMBL" id="VDM98584.1"/>
    </source>
</evidence>
<gene>
    <name evidence="2" type="ORF">TCLT_LOCUS2558</name>
</gene>
<keyword evidence="1" id="KW-1133">Transmembrane helix</keyword>
<dbReference type="EMBL" id="UYYF01000561">
    <property type="protein sequence ID" value="VDM98584.1"/>
    <property type="molecule type" value="Genomic_DNA"/>
</dbReference>
<feature type="transmembrane region" description="Helical" evidence="1">
    <location>
        <begin position="29"/>
        <end position="49"/>
    </location>
</feature>
<dbReference type="AlphaFoldDB" id="A0A0N5CQQ7"/>
<evidence type="ECO:0000313" key="4">
    <source>
        <dbReference type="WBParaSite" id="TCLT_0000255701-mRNA-1"/>
    </source>
</evidence>
<evidence type="ECO:0000256" key="1">
    <source>
        <dbReference type="SAM" id="Phobius"/>
    </source>
</evidence>
<reference evidence="4" key="1">
    <citation type="submission" date="2017-02" db="UniProtKB">
        <authorList>
            <consortium name="WormBaseParasite"/>
        </authorList>
    </citation>
    <scope>IDENTIFICATION</scope>
</reference>
<keyword evidence="3" id="KW-1185">Reference proteome</keyword>
<dbReference type="Proteomes" id="UP000276776">
    <property type="component" value="Unassembled WGS sequence"/>
</dbReference>
<dbReference type="WBParaSite" id="TCLT_0000255701-mRNA-1">
    <property type="protein sequence ID" value="TCLT_0000255701-mRNA-1"/>
    <property type="gene ID" value="TCLT_0000255701"/>
</dbReference>
<name>A0A0N5CQQ7_THECL</name>
<dbReference type="OrthoDB" id="5818301at2759"/>
<accession>A0A0N5CQQ7</accession>
<sequence length="65" mass="7359">MFPHNFNPNDTKYHSCCCHVKTFTILSGILEILLMCPLVITGIFSQSLFAPLNNNLKLVSDPRCF</sequence>
<evidence type="ECO:0000313" key="3">
    <source>
        <dbReference type="Proteomes" id="UP000276776"/>
    </source>
</evidence>
<organism evidence="4">
    <name type="scientific">Thelazia callipaeda</name>
    <name type="common">Oriental eyeworm</name>
    <name type="synonym">Parasitic nematode</name>
    <dbReference type="NCBI Taxonomy" id="103827"/>
    <lineage>
        <taxon>Eukaryota</taxon>
        <taxon>Metazoa</taxon>
        <taxon>Ecdysozoa</taxon>
        <taxon>Nematoda</taxon>
        <taxon>Chromadorea</taxon>
        <taxon>Rhabditida</taxon>
        <taxon>Spirurina</taxon>
        <taxon>Spiruromorpha</taxon>
        <taxon>Thelazioidea</taxon>
        <taxon>Thelaziidae</taxon>
        <taxon>Thelazia</taxon>
    </lineage>
</organism>